<keyword evidence="1" id="KW-0812">Transmembrane</keyword>
<feature type="transmembrane region" description="Helical" evidence="1">
    <location>
        <begin position="6"/>
        <end position="24"/>
    </location>
</feature>
<feature type="transmembrane region" description="Helical" evidence="1">
    <location>
        <begin position="70"/>
        <end position="91"/>
    </location>
</feature>
<dbReference type="EMBL" id="CAFBLP010000095">
    <property type="protein sequence ID" value="CAB4889269.1"/>
    <property type="molecule type" value="Genomic_DNA"/>
</dbReference>
<feature type="transmembrane region" description="Helical" evidence="1">
    <location>
        <begin position="305"/>
        <end position="327"/>
    </location>
</feature>
<accession>A0A6J7FAF8</accession>
<sequence length="339" mass="36866">MAGHLDGWLVGWFAVAAWVVLWVAERRGFSVARLDGPFYWVVLATSAMHFGISYHLAYADARRTVRSRPIVLVVAPVALGIVLTIAIAVALSSGSDSRRGFTSALLTSVYLLTIWHYIKQAYGIARLGAAYANISLTISEVRILRYGLYPLWLMSVAKLLTRGRGFSFSGYRIGAEILPGEVLSVMRIIAILCAVLVAGVFAGLARRSGGWPPGLMLAPYVASFLWLGIPLTYSSAGLLLGVFHATQYIACAHRAEAAVARTQHEPANLRRWLEIFGGAVCGGLLLTTWAPQALNRAYVGGGEPLLFSAAFFVFLNLHHYMVDAVIWRSKGELVRAMVA</sequence>
<feature type="transmembrane region" description="Helical" evidence="1">
    <location>
        <begin position="272"/>
        <end position="290"/>
    </location>
</feature>
<feature type="transmembrane region" description="Helical" evidence="1">
    <location>
        <begin position="100"/>
        <end position="118"/>
    </location>
</feature>
<feature type="transmembrane region" description="Helical" evidence="1">
    <location>
        <begin position="224"/>
        <end position="251"/>
    </location>
</feature>
<keyword evidence="1" id="KW-0472">Membrane</keyword>
<dbReference type="AlphaFoldDB" id="A0A6J7FAF8"/>
<keyword evidence="1" id="KW-1133">Transmembrane helix</keyword>
<proteinExistence type="predicted"/>
<feature type="transmembrane region" description="Helical" evidence="1">
    <location>
        <begin position="36"/>
        <end position="58"/>
    </location>
</feature>
<feature type="transmembrane region" description="Helical" evidence="1">
    <location>
        <begin position="182"/>
        <end position="204"/>
    </location>
</feature>
<gene>
    <name evidence="2" type="ORF">UFOPK3376_02676</name>
</gene>
<protein>
    <submittedName>
        <fullName evidence="2">Unannotated protein</fullName>
    </submittedName>
</protein>
<evidence type="ECO:0000313" key="2">
    <source>
        <dbReference type="EMBL" id="CAB4889269.1"/>
    </source>
</evidence>
<name>A0A6J7FAF8_9ZZZZ</name>
<reference evidence="2" key="1">
    <citation type="submission" date="2020-05" db="EMBL/GenBank/DDBJ databases">
        <authorList>
            <person name="Chiriac C."/>
            <person name="Salcher M."/>
            <person name="Ghai R."/>
            <person name="Kavagutti S V."/>
        </authorList>
    </citation>
    <scope>NUCLEOTIDE SEQUENCE</scope>
</reference>
<organism evidence="2">
    <name type="scientific">freshwater metagenome</name>
    <dbReference type="NCBI Taxonomy" id="449393"/>
    <lineage>
        <taxon>unclassified sequences</taxon>
        <taxon>metagenomes</taxon>
        <taxon>ecological metagenomes</taxon>
    </lineage>
</organism>
<evidence type="ECO:0000256" key="1">
    <source>
        <dbReference type="SAM" id="Phobius"/>
    </source>
</evidence>